<comment type="caution">
    <text evidence="2">The sequence shown here is derived from an EMBL/GenBank/DDBJ whole genome shotgun (WGS) entry which is preliminary data.</text>
</comment>
<name>A0A9Q1CCS6_HOLLE</name>
<gene>
    <name evidence="2" type="ORF">HOLleu_10230</name>
</gene>
<evidence type="ECO:0000313" key="2">
    <source>
        <dbReference type="EMBL" id="KAJ8043233.1"/>
    </source>
</evidence>
<keyword evidence="3" id="KW-1185">Reference proteome</keyword>
<feature type="coiled-coil region" evidence="1">
    <location>
        <begin position="117"/>
        <end position="149"/>
    </location>
</feature>
<reference evidence="2" key="1">
    <citation type="submission" date="2021-10" db="EMBL/GenBank/DDBJ databases">
        <title>Tropical sea cucumber genome reveals ecological adaptation and Cuvierian tubules defense mechanism.</title>
        <authorList>
            <person name="Chen T."/>
        </authorList>
    </citation>
    <scope>NUCLEOTIDE SEQUENCE</scope>
    <source>
        <strain evidence="2">Nanhai2018</strain>
        <tissue evidence="2">Muscle</tissue>
    </source>
</reference>
<organism evidence="2 3">
    <name type="scientific">Holothuria leucospilota</name>
    <name type="common">Black long sea cucumber</name>
    <name type="synonym">Mertensiothuria leucospilota</name>
    <dbReference type="NCBI Taxonomy" id="206669"/>
    <lineage>
        <taxon>Eukaryota</taxon>
        <taxon>Metazoa</taxon>
        <taxon>Echinodermata</taxon>
        <taxon>Eleutherozoa</taxon>
        <taxon>Echinozoa</taxon>
        <taxon>Holothuroidea</taxon>
        <taxon>Aspidochirotacea</taxon>
        <taxon>Aspidochirotida</taxon>
        <taxon>Holothuriidae</taxon>
        <taxon>Holothuria</taxon>
    </lineage>
</organism>
<sequence>MPFNLHEFVASPSIEELTSLKRSEIVKVAKHDTEFQPLMRKDAIKRYVLEYRVDESILPSTVLETVITVPTDNAFELKRLEMEVNKVRLKELEREKEEKCKCRGKKETDNAFELKRLEMEVNKVRLKELEREKEEREMQMQREKVARERGFNPKIGLDTGGFDVYKHVKFVPKFQEDNVEKFFNHFEKLGEQLKCPRDKWSILVQSNLTGKAQGVYSALSIEDSMDHDNLKRPYYRPMKWCPKPIAKNLENIVRRIHKHMFVYQSKRHFDRWCASKKEGLHF</sequence>
<protein>
    <submittedName>
        <fullName evidence="2">Uncharacterized protein</fullName>
    </submittedName>
</protein>
<dbReference type="Proteomes" id="UP001152320">
    <property type="component" value="Chromosome 4"/>
</dbReference>
<dbReference type="AlphaFoldDB" id="A0A9Q1CCS6"/>
<dbReference type="PANTHER" id="PTHR46888">
    <property type="entry name" value="ZINC KNUCKLE DOMAINCONTAINING PROTEIN-RELATED"/>
    <property type="match status" value="1"/>
</dbReference>
<dbReference type="PANTHER" id="PTHR46888:SF13">
    <property type="entry name" value="RIBONUCLEASE H"/>
    <property type="match status" value="1"/>
</dbReference>
<keyword evidence="1" id="KW-0175">Coiled coil</keyword>
<dbReference type="EMBL" id="JAIZAY010000004">
    <property type="protein sequence ID" value="KAJ8043233.1"/>
    <property type="molecule type" value="Genomic_DNA"/>
</dbReference>
<evidence type="ECO:0000256" key="1">
    <source>
        <dbReference type="SAM" id="Coils"/>
    </source>
</evidence>
<evidence type="ECO:0000313" key="3">
    <source>
        <dbReference type="Proteomes" id="UP001152320"/>
    </source>
</evidence>
<accession>A0A9Q1CCS6</accession>
<dbReference type="OrthoDB" id="8963689at2759"/>
<proteinExistence type="predicted"/>